<sequence>MTRYQTLFTHLQRRQEGALVPFVTLGDPTPALSLQIIDALVESGADALELGIPFSDPLADGPVIQNATLRALQAGVTPERCFTLLATLREKYPQLPIGLLMYANLVVNPGIDAFYRRCAQAGVDSVLIADVPLEESAPFHAAAQRHGVAPIYLCPPNADDALLQQLAARSQGYVYLLSRAGVTGSDCTSLPPLSHLTTRLAALGAAPALQGFGIRTPDQVRSALEGGAAGAISGSAVVDLIAHHLDNPPQMLQQLRAFIQTMKAATRA</sequence>
<name>A0A076LWW6_9GAMM</name>
<accession>A0A076LWW6</accession>
<keyword evidence="6 9" id="KW-0057">Aromatic amino acid biosynthesis</keyword>
<evidence type="ECO:0000256" key="8">
    <source>
        <dbReference type="ARBA" id="ARBA00049047"/>
    </source>
</evidence>
<dbReference type="InterPro" id="IPR013785">
    <property type="entry name" value="Aldolase_TIM"/>
</dbReference>
<dbReference type="HOGENOM" id="CLU_016734_0_4_6"/>
<dbReference type="AlphaFoldDB" id="A0A076LWW6"/>
<dbReference type="InterPro" id="IPR011060">
    <property type="entry name" value="RibuloseP-bd_barrel"/>
</dbReference>
<dbReference type="SUPFAM" id="SSF51366">
    <property type="entry name" value="Ribulose-phoshate binding barrel"/>
    <property type="match status" value="1"/>
</dbReference>
<feature type="active site" description="Proton acceptor" evidence="9">
    <location>
        <position position="49"/>
    </location>
</feature>
<comment type="catalytic activity">
    <reaction evidence="8 9">
        <text>(1S,2R)-1-C-(indol-3-yl)glycerol 3-phosphate + L-serine = D-glyceraldehyde 3-phosphate + L-tryptophan + H2O</text>
        <dbReference type="Rhea" id="RHEA:10532"/>
        <dbReference type="ChEBI" id="CHEBI:15377"/>
        <dbReference type="ChEBI" id="CHEBI:33384"/>
        <dbReference type="ChEBI" id="CHEBI:57912"/>
        <dbReference type="ChEBI" id="CHEBI:58866"/>
        <dbReference type="ChEBI" id="CHEBI:59776"/>
        <dbReference type="EC" id="4.2.1.20"/>
    </reaction>
</comment>
<evidence type="ECO:0000256" key="2">
    <source>
        <dbReference type="ARBA" id="ARBA00004733"/>
    </source>
</evidence>
<dbReference type="PANTHER" id="PTHR43406:SF1">
    <property type="entry name" value="TRYPTOPHAN SYNTHASE ALPHA CHAIN, CHLOROPLASTIC"/>
    <property type="match status" value="1"/>
</dbReference>
<dbReference type="EMBL" id="CP006664">
    <property type="protein sequence ID" value="AIJ09954.1"/>
    <property type="molecule type" value="Genomic_DNA"/>
</dbReference>
<dbReference type="PANTHER" id="PTHR43406">
    <property type="entry name" value="TRYPTOPHAN SYNTHASE, ALPHA CHAIN"/>
    <property type="match status" value="1"/>
</dbReference>
<protein>
    <recommendedName>
        <fullName evidence="9">Tryptophan synthase alpha chain</fullName>
        <ecNumber evidence="9">4.2.1.20</ecNumber>
    </recommendedName>
</protein>
<feature type="active site" description="Proton acceptor" evidence="9">
    <location>
        <position position="60"/>
    </location>
</feature>
<dbReference type="Gene3D" id="3.20.20.70">
    <property type="entry name" value="Aldolase class I"/>
    <property type="match status" value="1"/>
</dbReference>
<comment type="function">
    <text evidence="1 9">The alpha subunit is responsible for the aldol cleavage of indoleglycerol phosphate to indole and glyceraldehyde 3-phosphate.</text>
</comment>
<proteinExistence type="inferred from homology"/>
<dbReference type="InterPro" id="IPR002028">
    <property type="entry name" value="Trp_synthase_suA"/>
</dbReference>
<dbReference type="FunFam" id="3.20.20.70:FF:000037">
    <property type="entry name" value="Tryptophan synthase alpha chain"/>
    <property type="match status" value="1"/>
</dbReference>
<dbReference type="RefSeq" id="WP_034165135.1">
    <property type="nucleotide sequence ID" value="NZ_CP006664.1"/>
</dbReference>
<dbReference type="KEGG" id="ete:ETEE_3533"/>
<evidence type="ECO:0000313" key="12">
    <source>
        <dbReference type="Proteomes" id="UP000028681"/>
    </source>
</evidence>
<evidence type="ECO:0000256" key="1">
    <source>
        <dbReference type="ARBA" id="ARBA00003365"/>
    </source>
</evidence>
<dbReference type="Pfam" id="PF00290">
    <property type="entry name" value="Trp_syntA"/>
    <property type="match status" value="1"/>
</dbReference>
<keyword evidence="5 9" id="KW-0822">Tryptophan biosynthesis</keyword>
<comment type="similarity">
    <text evidence="9 10">Belongs to the TrpA family.</text>
</comment>
<evidence type="ECO:0000256" key="6">
    <source>
        <dbReference type="ARBA" id="ARBA00023141"/>
    </source>
</evidence>
<dbReference type="GO" id="GO:0004834">
    <property type="term" value="F:tryptophan synthase activity"/>
    <property type="evidence" value="ECO:0007669"/>
    <property type="project" value="UniProtKB-UniRule"/>
</dbReference>
<dbReference type="GO" id="GO:0005829">
    <property type="term" value="C:cytosol"/>
    <property type="evidence" value="ECO:0007669"/>
    <property type="project" value="TreeGrafter"/>
</dbReference>
<dbReference type="NCBIfam" id="TIGR00262">
    <property type="entry name" value="trpA"/>
    <property type="match status" value="1"/>
</dbReference>
<organism evidence="11 12">
    <name type="scientific">Edwardsiella anguillarum ET080813</name>
    <dbReference type="NCBI Taxonomy" id="667120"/>
    <lineage>
        <taxon>Bacteria</taxon>
        <taxon>Pseudomonadati</taxon>
        <taxon>Pseudomonadota</taxon>
        <taxon>Gammaproteobacteria</taxon>
        <taxon>Enterobacterales</taxon>
        <taxon>Hafniaceae</taxon>
        <taxon>Edwardsiella</taxon>
    </lineage>
</organism>
<evidence type="ECO:0000256" key="9">
    <source>
        <dbReference type="HAMAP-Rule" id="MF_00131"/>
    </source>
</evidence>
<dbReference type="PROSITE" id="PS00167">
    <property type="entry name" value="TRP_SYNTHASE_ALPHA"/>
    <property type="match status" value="1"/>
</dbReference>
<dbReference type="InterPro" id="IPR018204">
    <property type="entry name" value="Trp_synthase_alpha_AS"/>
</dbReference>
<evidence type="ECO:0000313" key="11">
    <source>
        <dbReference type="EMBL" id="AIJ09954.1"/>
    </source>
</evidence>
<keyword evidence="4 9" id="KW-0028">Amino-acid biosynthesis</keyword>
<evidence type="ECO:0000256" key="3">
    <source>
        <dbReference type="ARBA" id="ARBA00011270"/>
    </source>
</evidence>
<dbReference type="GeneID" id="33940962"/>
<evidence type="ECO:0000256" key="10">
    <source>
        <dbReference type="RuleBase" id="RU003662"/>
    </source>
</evidence>
<dbReference type="HAMAP" id="MF_00131">
    <property type="entry name" value="Trp_synth_alpha"/>
    <property type="match status" value="1"/>
</dbReference>
<keyword evidence="7 9" id="KW-0456">Lyase</keyword>
<reference evidence="11 12" key="1">
    <citation type="journal article" date="2012" name="PLoS ONE">
        <title>Edwardsiella comparative phylogenomics reveal the new intra/inter-species taxonomic relationships, virulence evolution and niche adaptation mechanisms.</title>
        <authorList>
            <person name="Yang M."/>
            <person name="Lv Y."/>
            <person name="Xiao J."/>
            <person name="Wu H."/>
            <person name="Zheng H."/>
            <person name="Liu Q."/>
            <person name="Zhang Y."/>
            <person name="Wang Q."/>
        </authorList>
    </citation>
    <scope>NUCLEOTIDE SEQUENCE [LARGE SCALE GENOMIC DNA]</scope>
    <source>
        <strain evidence="12">080813</strain>
    </source>
</reference>
<evidence type="ECO:0000256" key="4">
    <source>
        <dbReference type="ARBA" id="ARBA00022605"/>
    </source>
</evidence>
<dbReference type="Proteomes" id="UP000028681">
    <property type="component" value="Chromosome"/>
</dbReference>
<dbReference type="EC" id="4.2.1.20" evidence="9"/>
<comment type="pathway">
    <text evidence="2 9">Amino-acid biosynthesis; L-tryptophan biosynthesis; L-tryptophan from chorismate: step 5/5.</text>
</comment>
<evidence type="ECO:0000256" key="5">
    <source>
        <dbReference type="ARBA" id="ARBA00022822"/>
    </source>
</evidence>
<evidence type="ECO:0000256" key="7">
    <source>
        <dbReference type="ARBA" id="ARBA00023239"/>
    </source>
</evidence>
<dbReference type="CDD" id="cd04724">
    <property type="entry name" value="Tryptophan_synthase_alpha"/>
    <property type="match status" value="1"/>
</dbReference>
<gene>
    <name evidence="9 11" type="primary">trpA</name>
    <name evidence="11" type="ORF">ETEE_3533</name>
</gene>
<dbReference type="UniPathway" id="UPA00035">
    <property type="reaction ID" value="UER00044"/>
</dbReference>
<comment type="subunit">
    <text evidence="3 9">Tetramer of two alpha and two beta chains.</text>
</comment>